<dbReference type="InterPro" id="IPR001251">
    <property type="entry name" value="CRAL-TRIO_dom"/>
</dbReference>
<dbReference type="EMBL" id="CDMZ01001766">
    <property type="protein sequence ID" value="CEM37299.1"/>
    <property type="molecule type" value="Genomic_DNA"/>
</dbReference>
<dbReference type="SUPFAM" id="SSF46938">
    <property type="entry name" value="CRAL/TRIO N-terminal domain"/>
    <property type="match status" value="1"/>
</dbReference>
<evidence type="ECO:0000256" key="1">
    <source>
        <dbReference type="SAM" id="MobiDB-lite"/>
    </source>
</evidence>
<reference evidence="3" key="1">
    <citation type="submission" date="2014-11" db="EMBL/GenBank/DDBJ databases">
        <authorList>
            <person name="Otto D Thomas"/>
            <person name="Naeem Raeece"/>
        </authorList>
    </citation>
    <scope>NUCLEOTIDE SEQUENCE</scope>
</reference>
<feature type="region of interest" description="Disordered" evidence="1">
    <location>
        <begin position="477"/>
        <end position="496"/>
    </location>
</feature>
<name>A0A0G4H1Q5_9ALVE</name>
<feature type="region of interest" description="Disordered" evidence="1">
    <location>
        <begin position="387"/>
        <end position="409"/>
    </location>
</feature>
<feature type="compositionally biased region" description="Polar residues" evidence="1">
    <location>
        <begin position="480"/>
        <end position="493"/>
    </location>
</feature>
<gene>
    <name evidence="3" type="ORF">Cvel_820</name>
</gene>
<dbReference type="PANTHER" id="PTHR10174:SF208">
    <property type="entry name" value="CRAL-TRIO DOMAIN-CONTAINING PROTEIN DDB_G0278031"/>
    <property type="match status" value="1"/>
</dbReference>
<dbReference type="GO" id="GO:0016020">
    <property type="term" value="C:membrane"/>
    <property type="evidence" value="ECO:0007669"/>
    <property type="project" value="TreeGrafter"/>
</dbReference>
<evidence type="ECO:0000313" key="3">
    <source>
        <dbReference type="EMBL" id="CEM37299.1"/>
    </source>
</evidence>
<dbReference type="VEuPathDB" id="CryptoDB:Cvel_820"/>
<feature type="compositionally biased region" description="Polar residues" evidence="1">
    <location>
        <begin position="430"/>
        <end position="458"/>
    </location>
</feature>
<evidence type="ECO:0000259" key="2">
    <source>
        <dbReference type="PROSITE" id="PS50191"/>
    </source>
</evidence>
<feature type="region of interest" description="Disordered" evidence="1">
    <location>
        <begin position="311"/>
        <end position="350"/>
    </location>
</feature>
<accession>A0A0G4H1Q5</accession>
<sequence>MQQQNIGKLAAELFNHSPEDLIHEEVEGIESWLLDPSSRAEKVEDLRRAGREDQIPAEVLSNEPFLFKFLIARDWDVSQARTVLRNFVLFRQSQQWGMRISAQDEGVATVLTKDVHWLLPSHDKKGRRLLVYNVRALETAAREHPVEVLQKMGMFLMERVTDDPQVCAKGMGLLFDCRDARPLRLLSLFGLNDMKRGTLMWKEAFPCSKLRSLSLFFPCRSSPLPVARPFDCLAPLRLCKKGSAFLPTDLQTDASDCPPMHSSILPSLRSIYVLDLPGFWEASAKTILRLLCKKLQERVVFLHSADAQKKRKISTDNSSRRGSVGETPAGRGSKGRGSGSTTTDDGSTEFVPSSIFAHIDPESLPAEFGGTLPFSWPGVSASMLEAESIQTQRSRPKQPDNAVLRGHEGGEGGLLSRLASLDKCVALAHSRSNSRSQPPLSRSETLHRATSNKSQTAGGNVPPLDDHPAGMPIDALPLVQQKSQHALSVPSQHELSEEVLSRAVSHCLREDSRG</sequence>
<dbReference type="SUPFAM" id="SSF52087">
    <property type="entry name" value="CRAL/TRIO domain"/>
    <property type="match status" value="1"/>
</dbReference>
<organism evidence="3">
    <name type="scientific">Chromera velia CCMP2878</name>
    <dbReference type="NCBI Taxonomy" id="1169474"/>
    <lineage>
        <taxon>Eukaryota</taxon>
        <taxon>Sar</taxon>
        <taxon>Alveolata</taxon>
        <taxon>Colpodellida</taxon>
        <taxon>Chromeraceae</taxon>
        <taxon>Chromera</taxon>
    </lineage>
</organism>
<dbReference type="GO" id="GO:1902936">
    <property type="term" value="F:phosphatidylinositol bisphosphate binding"/>
    <property type="evidence" value="ECO:0007669"/>
    <property type="project" value="TreeGrafter"/>
</dbReference>
<dbReference type="PROSITE" id="PS50191">
    <property type="entry name" value="CRAL_TRIO"/>
    <property type="match status" value="1"/>
</dbReference>
<dbReference type="Gene3D" id="3.40.525.10">
    <property type="entry name" value="CRAL-TRIO lipid binding domain"/>
    <property type="match status" value="1"/>
</dbReference>
<dbReference type="InterPro" id="IPR036273">
    <property type="entry name" value="CRAL/TRIO_N_dom_sf"/>
</dbReference>
<dbReference type="InterPro" id="IPR036865">
    <property type="entry name" value="CRAL-TRIO_dom_sf"/>
</dbReference>
<feature type="domain" description="CRAL-TRIO" evidence="2">
    <location>
        <begin position="103"/>
        <end position="376"/>
    </location>
</feature>
<feature type="region of interest" description="Disordered" evidence="1">
    <location>
        <begin position="429"/>
        <end position="472"/>
    </location>
</feature>
<protein>
    <recommendedName>
        <fullName evidence="2">CRAL-TRIO domain-containing protein</fullName>
    </recommendedName>
</protein>
<proteinExistence type="predicted"/>
<dbReference type="AlphaFoldDB" id="A0A0G4H1Q5"/>
<dbReference type="PANTHER" id="PTHR10174">
    <property type="entry name" value="ALPHA-TOCOPHEROL TRANSFER PROTEIN-RELATED"/>
    <property type="match status" value="1"/>
</dbReference>